<proteinExistence type="predicted"/>
<evidence type="ECO:0000256" key="1">
    <source>
        <dbReference type="SAM" id="MobiDB-lite"/>
    </source>
</evidence>
<name>A0A2J6RMS1_HYAVF</name>
<gene>
    <name evidence="3" type="ORF">L207DRAFT_28949</name>
</gene>
<feature type="chain" id="PRO_5014415433" evidence="2">
    <location>
        <begin position="16"/>
        <end position="236"/>
    </location>
</feature>
<reference evidence="3 4" key="1">
    <citation type="submission" date="2016-04" db="EMBL/GenBank/DDBJ databases">
        <title>A degradative enzymes factory behind the ericoid mycorrhizal symbiosis.</title>
        <authorList>
            <consortium name="DOE Joint Genome Institute"/>
            <person name="Martino E."/>
            <person name="Morin E."/>
            <person name="Grelet G."/>
            <person name="Kuo A."/>
            <person name="Kohler A."/>
            <person name="Daghino S."/>
            <person name="Barry K."/>
            <person name="Choi C."/>
            <person name="Cichocki N."/>
            <person name="Clum A."/>
            <person name="Copeland A."/>
            <person name="Hainaut M."/>
            <person name="Haridas S."/>
            <person name="Labutti K."/>
            <person name="Lindquist E."/>
            <person name="Lipzen A."/>
            <person name="Khouja H.-R."/>
            <person name="Murat C."/>
            <person name="Ohm R."/>
            <person name="Olson A."/>
            <person name="Spatafora J."/>
            <person name="Veneault-Fourrey C."/>
            <person name="Henrissat B."/>
            <person name="Grigoriev I."/>
            <person name="Martin F."/>
            <person name="Perotto S."/>
        </authorList>
    </citation>
    <scope>NUCLEOTIDE SEQUENCE [LARGE SCALE GENOMIC DNA]</scope>
    <source>
        <strain evidence="3 4">F</strain>
    </source>
</reference>
<keyword evidence="4" id="KW-1185">Reference proteome</keyword>
<organism evidence="3 4">
    <name type="scientific">Hyaloscypha variabilis (strain UAMH 11265 / GT02V1 / F)</name>
    <name type="common">Meliniomyces variabilis</name>
    <dbReference type="NCBI Taxonomy" id="1149755"/>
    <lineage>
        <taxon>Eukaryota</taxon>
        <taxon>Fungi</taxon>
        <taxon>Dikarya</taxon>
        <taxon>Ascomycota</taxon>
        <taxon>Pezizomycotina</taxon>
        <taxon>Leotiomycetes</taxon>
        <taxon>Helotiales</taxon>
        <taxon>Hyaloscyphaceae</taxon>
        <taxon>Hyaloscypha</taxon>
        <taxon>Hyaloscypha variabilis</taxon>
    </lineage>
</organism>
<dbReference type="EMBL" id="KZ613946">
    <property type="protein sequence ID" value="PMD39809.1"/>
    <property type="molecule type" value="Genomic_DNA"/>
</dbReference>
<dbReference type="Proteomes" id="UP000235786">
    <property type="component" value="Unassembled WGS sequence"/>
</dbReference>
<dbReference type="AlphaFoldDB" id="A0A2J6RMS1"/>
<evidence type="ECO:0000313" key="3">
    <source>
        <dbReference type="EMBL" id="PMD39809.1"/>
    </source>
</evidence>
<sequence length="236" mass="26358">MFWHTWHWHQHRTWVSIVGLIGHREMCWYLNSPPTTSRHHRSSVLAAPRDGPVLSTHQRRKAQVDHSSTSSTRSVLFTAYATADVSPTIAGTGDDRSSPLREGVWALIWSVIWLYSANVLPTQLSHWLSCYLHPAHTSLLSAVLVSRQLSHSRATANSPTYQSCPSVLSTPQGHTHSSNTNCVSAQRREQLHPNRSSHTPHSLFPLLIHPVCCTSLELCAQRSTNMRNSAIAIAIN</sequence>
<evidence type="ECO:0000313" key="4">
    <source>
        <dbReference type="Proteomes" id="UP000235786"/>
    </source>
</evidence>
<keyword evidence="2" id="KW-0732">Signal</keyword>
<evidence type="ECO:0000256" key="2">
    <source>
        <dbReference type="SAM" id="SignalP"/>
    </source>
</evidence>
<accession>A0A2J6RMS1</accession>
<feature type="signal peptide" evidence="2">
    <location>
        <begin position="1"/>
        <end position="15"/>
    </location>
</feature>
<protein>
    <submittedName>
        <fullName evidence="3">Uncharacterized protein</fullName>
    </submittedName>
</protein>
<feature type="region of interest" description="Disordered" evidence="1">
    <location>
        <begin position="156"/>
        <end position="181"/>
    </location>
</feature>